<feature type="signal peptide" evidence="1">
    <location>
        <begin position="1"/>
        <end position="23"/>
    </location>
</feature>
<protein>
    <recommendedName>
        <fullName evidence="4">Lipoprotein</fullName>
    </recommendedName>
</protein>
<evidence type="ECO:0000313" key="3">
    <source>
        <dbReference type="Proteomes" id="UP000195787"/>
    </source>
</evidence>
<dbReference type="PROSITE" id="PS51257">
    <property type="entry name" value="PROKAR_LIPOPROTEIN"/>
    <property type="match status" value="1"/>
</dbReference>
<reference evidence="2 3" key="1">
    <citation type="submission" date="2017-02" db="EMBL/GenBank/DDBJ databases">
        <authorList>
            <person name="Peterson S.W."/>
        </authorList>
    </citation>
    <scope>NUCLEOTIDE SEQUENCE [LARGE SCALE GENOMIC DNA]</scope>
    <source>
        <strain evidence="2 3">LMG 22410</strain>
    </source>
</reference>
<evidence type="ECO:0008006" key="4">
    <source>
        <dbReference type="Google" id="ProtNLM"/>
    </source>
</evidence>
<dbReference type="GeneID" id="303173450"/>
<dbReference type="AlphaFoldDB" id="A0A1R4G707"/>
<organism evidence="2 3">
    <name type="scientific">Agrococcus casei LMG 22410</name>
    <dbReference type="NCBI Taxonomy" id="1255656"/>
    <lineage>
        <taxon>Bacteria</taxon>
        <taxon>Bacillati</taxon>
        <taxon>Actinomycetota</taxon>
        <taxon>Actinomycetes</taxon>
        <taxon>Micrococcales</taxon>
        <taxon>Microbacteriaceae</taxon>
        <taxon>Agrococcus</taxon>
    </lineage>
</organism>
<accession>A0A1R4G707</accession>
<dbReference type="OrthoDB" id="5122668at2"/>
<proteinExistence type="predicted"/>
<sequence>MKLTALRAVAPLALFAAVLSGCASSDPAASSDLDEVADVAQDAQESADTGDAVEDSSSSGIFAAYESITSCDAVAAVVAPYIEGLELNEEDSGVGQYGTACFWVPPEDNTDWDLVREIDVVIEDAEGSAEPDLSLFLEMEGTVVHDDPWVEANGGVAYSLTLGTSVGGASVHTIWLPEVEVSIGGGQWGDYPALDGPAAIQIAKELLGG</sequence>
<name>A0A1R4G707_9MICO</name>
<keyword evidence="3" id="KW-1185">Reference proteome</keyword>
<dbReference type="Proteomes" id="UP000195787">
    <property type="component" value="Unassembled WGS sequence"/>
</dbReference>
<evidence type="ECO:0000256" key="1">
    <source>
        <dbReference type="SAM" id="SignalP"/>
    </source>
</evidence>
<feature type="chain" id="PRO_5038727801" description="Lipoprotein" evidence="1">
    <location>
        <begin position="24"/>
        <end position="209"/>
    </location>
</feature>
<evidence type="ECO:0000313" key="2">
    <source>
        <dbReference type="EMBL" id="SJM63936.1"/>
    </source>
</evidence>
<dbReference type="EMBL" id="FUHU01000038">
    <property type="protein sequence ID" value="SJM63936.1"/>
    <property type="molecule type" value="Genomic_DNA"/>
</dbReference>
<dbReference type="RefSeq" id="WP_086992302.1">
    <property type="nucleotide sequence ID" value="NZ_FUHU01000038.1"/>
</dbReference>
<gene>
    <name evidence="2" type="ORF">CZ674_09495</name>
</gene>
<keyword evidence="1" id="KW-0732">Signal</keyword>